<accession>A0A9Q1IHC2</accession>
<keyword evidence="3" id="KW-1185">Reference proteome</keyword>
<name>A0A9Q1IHC2_SYNKA</name>
<evidence type="ECO:0000313" key="3">
    <source>
        <dbReference type="Proteomes" id="UP001152622"/>
    </source>
</evidence>
<dbReference type="Proteomes" id="UP001152622">
    <property type="component" value="Chromosome 17"/>
</dbReference>
<reference evidence="2" key="1">
    <citation type="journal article" date="2023" name="Science">
        <title>Genome structures resolve the early diversification of teleost fishes.</title>
        <authorList>
            <person name="Parey E."/>
            <person name="Louis A."/>
            <person name="Montfort J."/>
            <person name="Bouchez O."/>
            <person name="Roques C."/>
            <person name="Iampietro C."/>
            <person name="Lluch J."/>
            <person name="Castinel A."/>
            <person name="Donnadieu C."/>
            <person name="Desvignes T."/>
            <person name="Floi Bucao C."/>
            <person name="Jouanno E."/>
            <person name="Wen M."/>
            <person name="Mejri S."/>
            <person name="Dirks R."/>
            <person name="Jansen H."/>
            <person name="Henkel C."/>
            <person name="Chen W.J."/>
            <person name="Zahm M."/>
            <person name="Cabau C."/>
            <person name="Klopp C."/>
            <person name="Thompson A.W."/>
            <person name="Robinson-Rechavi M."/>
            <person name="Braasch I."/>
            <person name="Lecointre G."/>
            <person name="Bobe J."/>
            <person name="Postlethwait J.H."/>
            <person name="Berthelot C."/>
            <person name="Roest Crollius H."/>
            <person name="Guiguen Y."/>
        </authorList>
    </citation>
    <scope>NUCLEOTIDE SEQUENCE</scope>
    <source>
        <strain evidence="2">WJC10195</strain>
    </source>
</reference>
<organism evidence="2 3">
    <name type="scientific">Synaphobranchus kaupii</name>
    <name type="common">Kaup's arrowtooth eel</name>
    <dbReference type="NCBI Taxonomy" id="118154"/>
    <lineage>
        <taxon>Eukaryota</taxon>
        <taxon>Metazoa</taxon>
        <taxon>Chordata</taxon>
        <taxon>Craniata</taxon>
        <taxon>Vertebrata</taxon>
        <taxon>Euteleostomi</taxon>
        <taxon>Actinopterygii</taxon>
        <taxon>Neopterygii</taxon>
        <taxon>Teleostei</taxon>
        <taxon>Anguilliformes</taxon>
        <taxon>Synaphobranchidae</taxon>
        <taxon>Synaphobranchus</taxon>
    </lineage>
</organism>
<proteinExistence type="predicted"/>
<comment type="caution">
    <text evidence="2">The sequence shown here is derived from an EMBL/GenBank/DDBJ whole genome shotgun (WGS) entry which is preliminary data.</text>
</comment>
<evidence type="ECO:0000256" key="1">
    <source>
        <dbReference type="SAM" id="MobiDB-lite"/>
    </source>
</evidence>
<feature type="region of interest" description="Disordered" evidence="1">
    <location>
        <begin position="20"/>
        <end position="56"/>
    </location>
</feature>
<protein>
    <submittedName>
        <fullName evidence="2">Uncharacterized protein</fullName>
    </submittedName>
</protein>
<dbReference type="EMBL" id="JAINUF010000017">
    <property type="protein sequence ID" value="KAJ8339554.1"/>
    <property type="molecule type" value="Genomic_DNA"/>
</dbReference>
<dbReference type="AlphaFoldDB" id="A0A9Q1IHC2"/>
<evidence type="ECO:0000313" key="2">
    <source>
        <dbReference type="EMBL" id="KAJ8339554.1"/>
    </source>
</evidence>
<sequence>MNSRLTSEDCGRFWFCRSSPSGQGGRALTAKGGGARTDRDGINQGGRAASPWRLGGGREALPVSAIAPLQGG</sequence>
<gene>
    <name evidence="2" type="ORF">SKAU_G00363400</name>
</gene>